<evidence type="ECO:0000256" key="7">
    <source>
        <dbReference type="ARBA" id="ARBA00023274"/>
    </source>
</evidence>
<dbReference type="GO" id="GO:0006412">
    <property type="term" value="P:translation"/>
    <property type="evidence" value="ECO:0007669"/>
    <property type="project" value="UniProtKB-UniRule"/>
</dbReference>
<dbReference type="InterPro" id="IPR005824">
    <property type="entry name" value="KOW"/>
</dbReference>
<evidence type="ECO:0000256" key="5">
    <source>
        <dbReference type="ARBA" id="ARBA00022884"/>
    </source>
</evidence>
<sequence>MRIKKDDIVKVIAGKDKGKTGKVLRTIPKKDLVVVEKVNVVTKHMKPKGPQAPGGIEKMEAPIHVSNVMYFDSASGKATRVGYKFEDGKKVRFAKSSGKTIK</sequence>
<evidence type="ECO:0000313" key="13">
    <source>
        <dbReference type="EMBL" id="KXA28747.1"/>
    </source>
</evidence>
<dbReference type="PATRIC" id="fig|54005.3.peg.1704"/>
<dbReference type="InterPro" id="IPR008991">
    <property type="entry name" value="Translation_prot_SH3-like_sf"/>
</dbReference>
<evidence type="ECO:0000256" key="3">
    <source>
        <dbReference type="ARBA" id="ARBA00011838"/>
    </source>
</evidence>
<keyword evidence="5 10" id="KW-0694">RNA-binding</keyword>
<dbReference type="PROSITE" id="PS01108">
    <property type="entry name" value="RIBOSOMAL_L24"/>
    <property type="match status" value="1"/>
</dbReference>
<keyword evidence="6 10" id="KW-0689">Ribosomal protein</keyword>
<dbReference type="InterPro" id="IPR041988">
    <property type="entry name" value="Ribosomal_uL24_KOW"/>
</dbReference>
<comment type="function">
    <text evidence="1 10">One of two assembly initiator proteins, it binds directly to the 5'-end of the 23S rRNA, where it nucleates assembly of the 50S subunit.</text>
</comment>
<dbReference type="AlphaFoldDB" id="A0A133PJM4"/>
<evidence type="ECO:0000256" key="10">
    <source>
        <dbReference type="HAMAP-Rule" id="MF_01326"/>
    </source>
</evidence>
<evidence type="ECO:0000256" key="8">
    <source>
        <dbReference type="ARBA" id="ARBA00035206"/>
    </source>
</evidence>
<dbReference type="Proteomes" id="UP000070174">
    <property type="component" value="Unassembled WGS sequence"/>
</dbReference>
<keyword evidence="7 10" id="KW-0687">Ribonucleoprotein</keyword>
<feature type="domain" description="KOW" evidence="12">
    <location>
        <begin position="2"/>
        <end position="29"/>
    </location>
</feature>
<evidence type="ECO:0000256" key="9">
    <source>
        <dbReference type="ARBA" id="ARBA00058688"/>
    </source>
</evidence>
<dbReference type="Pfam" id="PF00467">
    <property type="entry name" value="KOW"/>
    <property type="match status" value="1"/>
</dbReference>
<dbReference type="CDD" id="cd06089">
    <property type="entry name" value="KOW_RPL26"/>
    <property type="match status" value="1"/>
</dbReference>
<dbReference type="RefSeq" id="WP_005957468.1">
    <property type="nucleotide sequence ID" value="NZ_CABJAL010000001.1"/>
</dbReference>
<dbReference type="HAMAP" id="MF_01326_B">
    <property type="entry name" value="Ribosomal_uL24_B"/>
    <property type="match status" value="1"/>
</dbReference>
<dbReference type="NCBIfam" id="TIGR01079">
    <property type="entry name" value="rplX_bact"/>
    <property type="match status" value="1"/>
</dbReference>
<evidence type="ECO:0000256" key="1">
    <source>
        <dbReference type="ARBA" id="ARBA00004072"/>
    </source>
</evidence>
<comment type="similarity">
    <text evidence="2 10 11">Belongs to the universal ribosomal protein uL24 family.</text>
</comment>
<dbReference type="SUPFAM" id="SSF50104">
    <property type="entry name" value="Translation proteins SH3-like domain"/>
    <property type="match status" value="1"/>
</dbReference>
<evidence type="ECO:0000256" key="2">
    <source>
        <dbReference type="ARBA" id="ARBA00010618"/>
    </source>
</evidence>
<evidence type="ECO:0000256" key="6">
    <source>
        <dbReference type="ARBA" id="ARBA00022980"/>
    </source>
</evidence>
<dbReference type="GO" id="GO:0019843">
    <property type="term" value="F:rRNA binding"/>
    <property type="evidence" value="ECO:0007669"/>
    <property type="project" value="UniProtKB-UniRule"/>
</dbReference>
<comment type="subunit">
    <text evidence="3 10">Part of the 50S ribosomal subunit.</text>
</comment>
<keyword evidence="4 10" id="KW-0699">rRNA-binding</keyword>
<evidence type="ECO:0000313" key="14">
    <source>
        <dbReference type="Proteomes" id="UP000070174"/>
    </source>
</evidence>
<dbReference type="EMBL" id="LRQE01000041">
    <property type="protein sequence ID" value="KXA28747.1"/>
    <property type="molecule type" value="Genomic_DNA"/>
</dbReference>
<evidence type="ECO:0000256" key="4">
    <source>
        <dbReference type="ARBA" id="ARBA00022730"/>
    </source>
</evidence>
<dbReference type="SMART" id="SM00739">
    <property type="entry name" value="KOW"/>
    <property type="match status" value="1"/>
</dbReference>
<accession>A0A133PJM4</accession>
<dbReference type="InterPro" id="IPR003256">
    <property type="entry name" value="Ribosomal_uL24"/>
</dbReference>
<evidence type="ECO:0000259" key="12">
    <source>
        <dbReference type="SMART" id="SM00739"/>
    </source>
</evidence>
<dbReference type="Gene3D" id="2.30.30.30">
    <property type="match status" value="1"/>
</dbReference>
<dbReference type="InterPro" id="IPR014722">
    <property type="entry name" value="Rib_uL2_dom2"/>
</dbReference>
<dbReference type="PANTHER" id="PTHR12903">
    <property type="entry name" value="MITOCHONDRIAL RIBOSOMAL PROTEIN L24"/>
    <property type="match status" value="1"/>
</dbReference>
<dbReference type="GO" id="GO:0005840">
    <property type="term" value="C:ribosome"/>
    <property type="evidence" value="ECO:0007669"/>
    <property type="project" value="UniProtKB-KW"/>
</dbReference>
<dbReference type="InterPro" id="IPR005825">
    <property type="entry name" value="Ribosomal_uL24_CS"/>
</dbReference>
<dbReference type="FunFam" id="2.30.30.30:FF:000004">
    <property type="entry name" value="50S ribosomal protein L24"/>
    <property type="match status" value="1"/>
</dbReference>
<gene>
    <name evidence="10" type="primary">rplX</name>
    <name evidence="13" type="ORF">HMPREF3229_01743</name>
</gene>
<protein>
    <recommendedName>
        <fullName evidence="8 10">Large ribosomal subunit protein uL24</fullName>
    </recommendedName>
</protein>
<dbReference type="Pfam" id="PF17136">
    <property type="entry name" value="ribosomal_L24"/>
    <property type="match status" value="1"/>
</dbReference>
<organism evidence="13">
    <name type="scientific">Peptoniphilus harei</name>
    <dbReference type="NCBI Taxonomy" id="54005"/>
    <lineage>
        <taxon>Bacteria</taxon>
        <taxon>Bacillati</taxon>
        <taxon>Bacillota</taxon>
        <taxon>Tissierellia</taxon>
        <taxon>Tissierellales</taxon>
        <taxon>Peptoniphilaceae</taxon>
        <taxon>Peptoniphilus</taxon>
    </lineage>
</organism>
<dbReference type="GO" id="GO:0003735">
    <property type="term" value="F:structural constituent of ribosome"/>
    <property type="evidence" value="ECO:0007669"/>
    <property type="project" value="InterPro"/>
</dbReference>
<reference evidence="13 14" key="1">
    <citation type="submission" date="2016-01" db="EMBL/GenBank/DDBJ databases">
        <authorList>
            <person name="Oliw E.H."/>
        </authorList>
    </citation>
    <scope>NUCLEOTIDE SEQUENCE [LARGE SCALE GENOMIC DNA]</scope>
    <source>
        <strain evidence="13 14">CMW7756A</strain>
    </source>
</reference>
<proteinExistence type="inferred from homology"/>
<dbReference type="InterPro" id="IPR057264">
    <property type="entry name" value="Ribosomal_uL24_C"/>
</dbReference>
<comment type="function">
    <text evidence="9 10">One of the proteins that surrounds the polypeptide exit tunnel on the outside of the subunit.</text>
</comment>
<comment type="caution">
    <text evidence="13">The sequence shown here is derived from an EMBL/GenBank/DDBJ whole genome shotgun (WGS) entry which is preliminary data.</text>
</comment>
<name>A0A133PJM4_9FIRM</name>
<dbReference type="GO" id="GO:1990904">
    <property type="term" value="C:ribonucleoprotein complex"/>
    <property type="evidence" value="ECO:0007669"/>
    <property type="project" value="UniProtKB-KW"/>
</dbReference>
<evidence type="ECO:0000256" key="11">
    <source>
        <dbReference type="RuleBase" id="RU003477"/>
    </source>
</evidence>